<dbReference type="EnsemblMetazoa" id="GBRI028116-RA">
    <property type="protein sequence ID" value="GBRI028116-PA"/>
    <property type="gene ID" value="GBRI028116"/>
</dbReference>
<sequence length="376" mass="43212">MFFFRKSVNFFKINFCLIILFLDAINLSAGTIVRVIPAVGSVQGGKNLHYYSIAAPYTKSYTPTKFQSNQDITSYSNPLLGITPSCEELKAMWNSFSRRRARASEITNEIPTFHDPFTYNDMPPTLHYAAPRTIEGKKIFKNLRIPAFARVTGFEPIFSDHIGYYDRPRVMVRSSSTTPVELYKVDTKPQTMVRRPSPQFRYGGGGGGINRGDTTTTLNTLPSKNLASFGGSFQKLKQLIWAERSKELTQQRRAKEIYARAYELRDIAKGRKFRNDEAGSRLSKRTTKYLKQNERTATSNLINWIEYSNNLIQVNRPDTYCFPDGQNTELSRCAKWHDLKNLEKYLTSKLARNLLEKLKVQKNVPIQMLRSHSNQR</sequence>
<name>A0A1A9WQD6_9MUSC</name>
<dbReference type="Proteomes" id="UP000091820">
    <property type="component" value="Unassembled WGS sequence"/>
</dbReference>
<protein>
    <submittedName>
        <fullName evidence="1">Uncharacterized protein</fullName>
    </submittedName>
</protein>
<evidence type="ECO:0000313" key="1">
    <source>
        <dbReference type="EnsemblMetazoa" id="GBRI028116-PA"/>
    </source>
</evidence>
<evidence type="ECO:0000313" key="2">
    <source>
        <dbReference type="Proteomes" id="UP000091820"/>
    </source>
</evidence>
<dbReference type="AlphaFoldDB" id="A0A1A9WQD6"/>
<dbReference type="VEuPathDB" id="VectorBase:GBRI028116"/>
<reference evidence="1" key="2">
    <citation type="submission" date="2020-05" db="UniProtKB">
        <authorList>
            <consortium name="EnsemblMetazoa"/>
        </authorList>
    </citation>
    <scope>IDENTIFICATION</scope>
    <source>
        <strain evidence="1">IAEA</strain>
    </source>
</reference>
<dbReference type="STRING" id="37001.A0A1A9WQD6"/>
<keyword evidence="2" id="KW-1185">Reference proteome</keyword>
<reference evidence="2" key="1">
    <citation type="submission" date="2014-03" db="EMBL/GenBank/DDBJ databases">
        <authorList>
            <person name="Aksoy S."/>
            <person name="Warren W."/>
            <person name="Wilson R.K."/>
        </authorList>
    </citation>
    <scope>NUCLEOTIDE SEQUENCE [LARGE SCALE GENOMIC DNA]</scope>
    <source>
        <strain evidence="2">IAEA</strain>
    </source>
</reference>
<proteinExistence type="predicted"/>
<accession>A0A1A9WQD6</accession>
<organism evidence="1 2">
    <name type="scientific">Glossina brevipalpis</name>
    <dbReference type="NCBI Taxonomy" id="37001"/>
    <lineage>
        <taxon>Eukaryota</taxon>
        <taxon>Metazoa</taxon>
        <taxon>Ecdysozoa</taxon>
        <taxon>Arthropoda</taxon>
        <taxon>Hexapoda</taxon>
        <taxon>Insecta</taxon>
        <taxon>Pterygota</taxon>
        <taxon>Neoptera</taxon>
        <taxon>Endopterygota</taxon>
        <taxon>Diptera</taxon>
        <taxon>Brachycera</taxon>
        <taxon>Muscomorpha</taxon>
        <taxon>Hippoboscoidea</taxon>
        <taxon>Glossinidae</taxon>
        <taxon>Glossina</taxon>
    </lineage>
</organism>